<comment type="caution">
    <text evidence="1">The sequence shown here is derived from an EMBL/GenBank/DDBJ whole genome shotgun (WGS) entry which is preliminary data.</text>
</comment>
<name>A0ABW4XUC0_9FLAO</name>
<gene>
    <name evidence="1" type="ORF">ACFSJE_02430</name>
</gene>
<evidence type="ECO:0000313" key="1">
    <source>
        <dbReference type="EMBL" id="MFD2098612.1"/>
    </source>
</evidence>
<reference evidence="2" key="1">
    <citation type="journal article" date="2019" name="Int. J. Syst. Evol. Microbiol.">
        <title>The Global Catalogue of Microorganisms (GCM) 10K type strain sequencing project: providing services to taxonomists for standard genome sequencing and annotation.</title>
        <authorList>
            <consortium name="The Broad Institute Genomics Platform"/>
            <consortium name="The Broad Institute Genome Sequencing Center for Infectious Disease"/>
            <person name="Wu L."/>
            <person name="Ma J."/>
        </authorList>
    </citation>
    <scope>NUCLEOTIDE SEQUENCE [LARGE SCALE GENOMIC DNA]</scope>
    <source>
        <strain evidence="2">JCM 3389</strain>
    </source>
</reference>
<dbReference type="RefSeq" id="WP_379829387.1">
    <property type="nucleotide sequence ID" value="NZ_JBHUHU010000001.1"/>
</dbReference>
<proteinExistence type="predicted"/>
<sequence length="314" mass="36069">MNYFLPLVAITFILMTSCSKNPYASRKESGSLVLSISDNDILSYQYATMPPPEGVDSVFHRSGFIHPLKTLGGHTITAIHPEDHYHHFGVWNPWTRVVYEGDTIDFWNIGDKKGTVRFKEFKKIGDNTFSTHHEHVVLKSKPEKVALNEIQTVTVNELDDKAYILDINIEYQTTDSDFKLIEYRYGGFSIRATKEWTDANSEILTSEGISRENVDGSLAQWCLVQGDLGNEHGGFLLMSNPNNYNHPEPLRIWPKEMHDGYIFVNVCPIKTKDWVMKANNTYHLQYRIVVFDGEMDALQAKGLWDSYNQQEHEN</sequence>
<accession>A0ABW4XUC0</accession>
<dbReference type="Pfam" id="PF14100">
    <property type="entry name" value="DUF6807"/>
    <property type="match status" value="1"/>
</dbReference>
<dbReference type="EMBL" id="JBHUHU010000001">
    <property type="protein sequence ID" value="MFD2098612.1"/>
    <property type="molecule type" value="Genomic_DNA"/>
</dbReference>
<protein>
    <submittedName>
        <fullName evidence="1">PmoA family protein</fullName>
    </submittedName>
</protein>
<organism evidence="1 2">
    <name type="scientific">Flagellimonas iocasae</name>
    <dbReference type="NCBI Taxonomy" id="2055905"/>
    <lineage>
        <taxon>Bacteria</taxon>
        <taxon>Pseudomonadati</taxon>
        <taxon>Bacteroidota</taxon>
        <taxon>Flavobacteriia</taxon>
        <taxon>Flavobacteriales</taxon>
        <taxon>Flavobacteriaceae</taxon>
        <taxon>Flagellimonas</taxon>
    </lineage>
</organism>
<evidence type="ECO:0000313" key="2">
    <source>
        <dbReference type="Proteomes" id="UP001597342"/>
    </source>
</evidence>
<dbReference type="Proteomes" id="UP001597342">
    <property type="component" value="Unassembled WGS sequence"/>
</dbReference>
<keyword evidence="2" id="KW-1185">Reference proteome</keyword>
<dbReference type="InterPro" id="IPR029475">
    <property type="entry name" value="DUF6807"/>
</dbReference>